<dbReference type="PROSITE" id="PS01124">
    <property type="entry name" value="HTH_ARAC_FAMILY_2"/>
    <property type="match status" value="1"/>
</dbReference>
<accession>A0A979G467</accession>
<evidence type="ECO:0000256" key="2">
    <source>
        <dbReference type="ARBA" id="ARBA00023125"/>
    </source>
</evidence>
<evidence type="ECO:0000256" key="1">
    <source>
        <dbReference type="ARBA" id="ARBA00023015"/>
    </source>
</evidence>
<dbReference type="Gene3D" id="1.10.10.60">
    <property type="entry name" value="Homeodomain-like"/>
    <property type="match status" value="1"/>
</dbReference>
<reference evidence="6" key="1">
    <citation type="submission" date="2009-08" db="EMBL/GenBank/DDBJ databases">
        <title>The complete genome of Chitinophaga pinensis DSM 2588.</title>
        <authorList>
            <consortium name="US DOE Joint Genome Institute (JGI-PGF)"/>
            <person name="Lucas S."/>
            <person name="Copeland A."/>
            <person name="Lapidus A."/>
            <person name="Glavina del Rio T."/>
            <person name="Dalin E."/>
            <person name="Tice H."/>
            <person name="Bruce D."/>
            <person name="Goodwin L."/>
            <person name="Pitluck S."/>
            <person name="Kyrpides N."/>
            <person name="Mavromatis K."/>
            <person name="Ivanova N."/>
            <person name="Mikhailova N."/>
            <person name="Sims D."/>
            <person name="Meinche L."/>
            <person name="Brettin T."/>
            <person name="Detter J.C."/>
            <person name="Han C."/>
            <person name="Larimer F."/>
            <person name="Land M."/>
            <person name="Hauser L."/>
            <person name="Markowitz V."/>
            <person name="Cheng J.-F."/>
            <person name="Hugenholtz P."/>
            <person name="Woyke T."/>
            <person name="Wu D."/>
            <person name="Spring S."/>
            <person name="Klenk H.-P."/>
            <person name="Eisen J.A."/>
        </authorList>
    </citation>
    <scope>NUCLEOTIDE SEQUENCE [LARGE SCALE GENOMIC DNA]</scope>
    <source>
        <strain evidence="6">ATCC 43595 / DSM 2588 / LMG 13176 / NBRC 15968 / NCIMB 11800 / UQM 2034</strain>
    </source>
</reference>
<dbReference type="PANTHER" id="PTHR43280">
    <property type="entry name" value="ARAC-FAMILY TRANSCRIPTIONAL REGULATOR"/>
    <property type="match status" value="1"/>
</dbReference>
<sequence length="127" mass="14692">MGKSIPANYLNRKEEIAAQFMQILNAHIDDFMAGRVNKMYELKEIAQVMCLHPGHVSHIVKLHTGHHACYFYEHRILEEAKKLLADPSLSIKNIAHRLDYDVSNFTKFFKRFTGQTPSAYRKSLSDN</sequence>
<dbReference type="PANTHER" id="PTHR43280:SF2">
    <property type="entry name" value="HTH-TYPE TRANSCRIPTIONAL REGULATOR EXSA"/>
    <property type="match status" value="1"/>
</dbReference>
<dbReference type="RefSeq" id="WP_012790487.1">
    <property type="nucleotide sequence ID" value="NC_013132.1"/>
</dbReference>
<evidence type="ECO:0000313" key="5">
    <source>
        <dbReference type="EMBL" id="ACU60311.1"/>
    </source>
</evidence>
<dbReference type="AlphaFoldDB" id="A0A979G467"/>
<dbReference type="InterPro" id="IPR009057">
    <property type="entry name" value="Homeodomain-like_sf"/>
</dbReference>
<evidence type="ECO:0000259" key="4">
    <source>
        <dbReference type="PROSITE" id="PS01124"/>
    </source>
</evidence>
<protein>
    <submittedName>
        <fullName evidence="5">Transcriptional regulator, AraC family</fullName>
    </submittedName>
</protein>
<gene>
    <name evidence="5" type="ordered locus">Cpin_2832</name>
</gene>
<reference evidence="5 6" key="2">
    <citation type="journal article" date="2010" name="Stand. Genomic Sci.">
        <title>Complete genome sequence of Chitinophaga pinensis type strain (UQM 2034).</title>
        <authorList>
            <person name="Glavina Del Rio T."/>
            <person name="Abt B."/>
            <person name="Spring S."/>
            <person name="Lapidus A."/>
            <person name="Nolan M."/>
            <person name="Tice H."/>
            <person name="Copeland A."/>
            <person name="Cheng J.F."/>
            <person name="Chen F."/>
            <person name="Bruce D."/>
            <person name="Goodwin L."/>
            <person name="Pitluck S."/>
            <person name="Ivanova N."/>
            <person name="Mavromatis K."/>
            <person name="Mikhailova N."/>
            <person name="Pati A."/>
            <person name="Chen A."/>
            <person name="Palaniappan K."/>
            <person name="Land M."/>
            <person name="Hauser L."/>
            <person name="Chang Y.J."/>
            <person name="Jeffries C.D."/>
            <person name="Chain P."/>
            <person name="Saunders E."/>
            <person name="Detter J.C."/>
            <person name="Brettin T."/>
            <person name="Rohde M."/>
            <person name="Goker M."/>
            <person name="Bristow J."/>
            <person name="Eisen J.A."/>
            <person name="Markowitz V."/>
            <person name="Hugenholtz P."/>
            <person name="Kyrpides N.C."/>
            <person name="Klenk H.P."/>
            <person name="Lucas S."/>
        </authorList>
    </citation>
    <scope>NUCLEOTIDE SEQUENCE [LARGE SCALE GENOMIC DNA]</scope>
    <source>
        <strain evidence="6">ATCC 43595 / DSM 2588 / LMG 13176 / NBRC 15968 / NCIMB 11800 / UQM 2034</strain>
    </source>
</reference>
<evidence type="ECO:0000256" key="3">
    <source>
        <dbReference type="ARBA" id="ARBA00023163"/>
    </source>
</evidence>
<feature type="domain" description="HTH araC/xylS-type" evidence="4">
    <location>
        <begin position="26"/>
        <end position="123"/>
    </location>
</feature>
<keyword evidence="2" id="KW-0238">DNA-binding</keyword>
<dbReference type="SUPFAM" id="SSF46689">
    <property type="entry name" value="Homeodomain-like"/>
    <property type="match status" value="1"/>
</dbReference>
<dbReference type="Pfam" id="PF12833">
    <property type="entry name" value="HTH_18"/>
    <property type="match status" value="1"/>
</dbReference>
<evidence type="ECO:0000313" key="6">
    <source>
        <dbReference type="Proteomes" id="UP000002215"/>
    </source>
</evidence>
<dbReference type="Proteomes" id="UP000002215">
    <property type="component" value="Chromosome"/>
</dbReference>
<dbReference type="EMBL" id="CP001699">
    <property type="protein sequence ID" value="ACU60311.1"/>
    <property type="molecule type" value="Genomic_DNA"/>
</dbReference>
<dbReference type="KEGG" id="cpi:Cpin_2832"/>
<dbReference type="GO" id="GO:0043565">
    <property type="term" value="F:sequence-specific DNA binding"/>
    <property type="evidence" value="ECO:0007669"/>
    <property type="project" value="InterPro"/>
</dbReference>
<organism evidence="5 6">
    <name type="scientific">Chitinophaga pinensis (strain ATCC 43595 / DSM 2588 / LMG 13176 / NBRC 15968 / NCIMB 11800 / UQM 2034)</name>
    <dbReference type="NCBI Taxonomy" id="485918"/>
    <lineage>
        <taxon>Bacteria</taxon>
        <taxon>Pseudomonadati</taxon>
        <taxon>Bacteroidota</taxon>
        <taxon>Chitinophagia</taxon>
        <taxon>Chitinophagales</taxon>
        <taxon>Chitinophagaceae</taxon>
        <taxon>Chitinophaga</taxon>
    </lineage>
</organism>
<keyword evidence="1" id="KW-0805">Transcription regulation</keyword>
<dbReference type="SMART" id="SM00342">
    <property type="entry name" value="HTH_ARAC"/>
    <property type="match status" value="1"/>
</dbReference>
<dbReference type="GO" id="GO:0003700">
    <property type="term" value="F:DNA-binding transcription factor activity"/>
    <property type="evidence" value="ECO:0007669"/>
    <property type="project" value="InterPro"/>
</dbReference>
<proteinExistence type="predicted"/>
<keyword evidence="3" id="KW-0804">Transcription</keyword>
<name>A0A979G467_CHIPD</name>
<dbReference type="InterPro" id="IPR018060">
    <property type="entry name" value="HTH_AraC"/>
</dbReference>
<dbReference type="OrthoDB" id="956952at2"/>